<feature type="region of interest" description="Disordered" evidence="13">
    <location>
        <begin position="364"/>
        <end position="387"/>
    </location>
</feature>
<evidence type="ECO:0000256" key="3">
    <source>
        <dbReference type="ARBA" id="ARBA00022723"/>
    </source>
</evidence>
<dbReference type="EC" id="3.1.3.16" evidence="12"/>
<dbReference type="Proteomes" id="UP000655225">
    <property type="component" value="Unassembled WGS sequence"/>
</dbReference>
<keyword evidence="6 12" id="KW-0862">Zinc</keyword>
<dbReference type="GO" id="GO:0008270">
    <property type="term" value="F:zinc ion binding"/>
    <property type="evidence" value="ECO:0007669"/>
    <property type="project" value="UniProtKB-KW"/>
</dbReference>
<evidence type="ECO:0000256" key="6">
    <source>
        <dbReference type="ARBA" id="ARBA00022833"/>
    </source>
</evidence>
<comment type="caution">
    <text evidence="15">The sequence shown here is derived from an EMBL/GenBank/DDBJ whole genome shotgun (WGS) entry which is preliminary data.</text>
</comment>
<evidence type="ECO:0000256" key="9">
    <source>
        <dbReference type="ARBA" id="ARBA00047761"/>
    </source>
</evidence>
<dbReference type="GO" id="GO:0005634">
    <property type="term" value="C:nucleus"/>
    <property type="evidence" value="ECO:0007669"/>
    <property type="project" value="UniProtKB-SubCell"/>
</dbReference>
<name>A0A834Z4A1_TETSI</name>
<protein>
    <recommendedName>
        <fullName evidence="12">RNA polymerase II subunit B1 CTD phosphatase RPAP2 homolog</fullName>
        <ecNumber evidence="12">3.1.3.16</ecNumber>
    </recommendedName>
</protein>
<evidence type="ECO:0000256" key="8">
    <source>
        <dbReference type="ARBA" id="ARBA00023242"/>
    </source>
</evidence>
<accession>A0A834Z4A1</accession>
<feature type="region of interest" description="Disordered" evidence="13">
    <location>
        <begin position="174"/>
        <end position="272"/>
    </location>
</feature>
<sequence>MEKDQAISVKDAVHKLQLSLLEGIRHENQLFAAGSLMSQSDYEDVVTERSISNLCGYPLCANPLPSERPRKGRYRISLKEHKVYDLQETYMFCSSGCVVNSRAFAGSLQEERCLVSNSTKINEVLRMFGDVSFHDKEGLGKKGDLDFSDLRIQEKVDTNVGEMSLEDWIGPSNAIEGYVPQRDPSSKSSHSKNRQEGSKSEHTKPKKGKGKAIKDMDFKSTIIMGDQFRTPKTSSDRLQIDSETKLKESKGKTSSNHMGDHVSMLEKSSAPMQNGYDRKLIESKGEVSLTVPKDQLHIPKTSLSPSQNGSHTSLKESKGELCVEKTIQSNEHVLKSSLKSSGAKKLNRSITWADERKIENRGNGNLCNVREMGDTPESIESTGSLSVEDDDGSLRLASAEACAIALSQAAEAIASGDSDVIGAVSEAGIIILPHPHDVGKGESQKDEDVLDLEPIPLKLLEKSVNLHSDLFNSENSWYDSSPEGFSLTLSSFSTMWMALFGWITSSSLAYIYGRDESSHEDYLMVNGREYPCKIFLSDGRSSEIKQTLSGCLARALPGLITDLRLSTQISTLEHGMVSILNISFDSSLMCYWGRKGLVLLCL</sequence>
<keyword evidence="16" id="KW-1185">Reference proteome</keyword>
<dbReference type="EMBL" id="JABCRI010000008">
    <property type="protein sequence ID" value="KAF8401244.1"/>
    <property type="molecule type" value="Genomic_DNA"/>
</dbReference>
<evidence type="ECO:0000256" key="12">
    <source>
        <dbReference type="RuleBase" id="RU367080"/>
    </source>
</evidence>
<dbReference type="Gene3D" id="1.25.40.820">
    <property type="match status" value="1"/>
</dbReference>
<evidence type="ECO:0000256" key="1">
    <source>
        <dbReference type="ARBA" id="ARBA00004123"/>
    </source>
</evidence>
<dbReference type="OrthoDB" id="2590500at2759"/>
<dbReference type="FunFam" id="1.25.40.820:FF:000006">
    <property type="entry name" value="Putative RNA polymerase II subunit B1 CTD phosphatase RPAP2 homolog"/>
    <property type="match status" value="1"/>
</dbReference>
<comment type="similarity">
    <text evidence="2 11 12">Belongs to the RPAP2 family.</text>
</comment>
<organism evidence="15 16">
    <name type="scientific">Tetracentron sinense</name>
    <name type="common">Spur-leaf</name>
    <dbReference type="NCBI Taxonomy" id="13715"/>
    <lineage>
        <taxon>Eukaryota</taxon>
        <taxon>Viridiplantae</taxon>
        <taxon>Streptophyta</taxon>
        <taxon>Embryophyta</taxon>
        <taxon>Tracheophyta</taxon>
        <taxon>Spermatophyta</taxon>
        <taxon>Magnoliopsida</taxon>
        <taxon>Trochodendrales</taxon>
        <taxon>Trochodendraceae</taxon>
        <taxon>Tetracentron</taxon>
    </lineage>
</organism>
<evidence type="ECO:0000256" key="7">
    <source>
        <dbReference type="ARBA" id="ARBA00022912"/>
    </source>
</evidence>
<dbReference type="PROSITE" id="PS51479">
    <property type="entry name" value="ZF_RTR1"/>
    <property type="match status" value="1"/>
</dbReference>
<comment type="catalytic activity">
    <reaction evidence="10 12">
        <text>O-phospho-L-threonyl-[protein] + H2O = L-threonyl-[protein] + phosphate</text>
        <dbReference type="Rhea" id="RHEA:47004"/>
        <dbReference type="Rhea" id="RHEA-COMP:11060"/>
        <dbReference type="Rhea" id="RHEA-COMP:11605"/>
        <dbReference type="ChEBI" id="CHEBI:15377"/>
        <dbReference type="ChEBI" id="CHEBI:30013"/>
        <dbReference type="ChEBI" id="CHEBI:43474"/>
        <dbReference type="ChEBI" id="CHEBI:61977"/>
        <dbReference type="EC" id="3.1.3.16"/>
    </reaction>
</comment>
<keyword evidence="5 12" id="KW-0378">Hydrolase</keyword>
<proteinExistence type="inferred from homology"/>
<keyword evidence="4 12" id="KW-0863">Zinc-finger</keyword>
<feature type="compositionally biased region" description="Basic and acidic residues" evidence="13">
    <location>
        <begin position="234"/>
        <end position="251"/>
    </location>
</feature>
<dbReference type="GO" id="GO:0008420">
    <property type="term" value="F:RNA polymerase II CTD heptapeptide repeat phosphatase activity"/>
    <property type="evidence" value="ECO:0007669"/>
    <property type="project" value="UniProtKB-UniRule"/>
</dbReference>
<dbReference type="GO" id="GO:0043175">
    <property type="term" value="F:RNA polymerase core enzyme binding"/>
    <property type="evidence" value="ECO:0007669"/>
    <property type="project" value="UniProtKB-UniRule"/>
</dbReference>
<evidence type="ECO:0000256" key="11">
    <source>
        <dbReference type="PROSITE-ProRule" id="PRU00812"/>
    </source>
</evidence>
<gene>
    <name evidence="15" type="ORF">HHK36_012176</name>
</gene>
<feature type="domain" description="RTR1-type" evidence="14">
    <location>
        <begin position="32"/>
        <end position="117"/>
    </location>
</feature>
<dbReference type="GO" id="GO:0005737">
    <property type="term" value="C:cytoplasm"/>
    <property type="evidence" value="ECO:0007669"/>
    <property type="project" value="TreeGrafter"/>
</dbReference>
<keyword evidence="3 12" id="KW-0479">Metal-binding</keyword>
<evidence type="ECO:0000256" key="10">
    <source>
        <dbReference type="ARBA" id="ARBA00048336"/>
    </source>
</evidence>
<feature type="compositionally biased region" description="Polar residues" evidence="13">
    <location>
        <begin position="301"/>
        <end position="312"/>
    </location>
</feature>
<evidence type="ECO:0000256" key="4">
    <source>
        <dbReference type="ARBA" id="ARBA00022771"/>
    </source>
</evidence>
<evidence type="ECO:0000256" key="13">
    <source>
        <dbReference type="SAM" id="MobiDB-lite"/>
    </source>
</evidence>
<comment type="catalytic activity">
    <reaction evidence="9 12">
        <text>O-phospho-L-seryl-[protein] + H2O = L-seryl-[protein] + phosphate</text>
        <dbReference type="Rhea" id="RHEA:20629"/>
        <dbReference type="Rhea" id="RHEA-COMP:9863"/>
        <dbReference type="Rhea" id="RHEA-COMP:11604"/>
        <dbReference type="ChEBI" id="CHEBI:15377"/>
        <dbReference type="ChEBI" id="CHEBI:29999"/>
        <dbReference type="ChEBI" id="CHEBI:43474"/>
        <dbReference type="ChEBI" id="CHEBI:83421"/>
        <dbReference type="EC" id="3.1.3.16"/>
    </reaction>
</comment>
<dbReference type="OMA" id="WMGPSNA"/>
<keyword evidence="7 12" id="KW-0904">Protein phosphatase</keyword>
<dbReference type="InterPro" id="IPR039693">
    <property type="entry name" value="Rtr1/RPAP2"/>
</dbReference>
<dbReference type="AlphaFoldDB" id="A0A834Z4A1"/>
<dbReference type="PANTHER" id="PTHR14732:SF0">
    <property type="entry name" value="RNA POLYMERASE II SUBUNIT B1 CTD PHOSPHATASE RPAP2-RELATED"/>
    <property type="match status" value="1"/>
</dbReference>
<keyword evidence="8 12" id="KW-0539">Nucleus</keyword>
<evidence type="ECO:0000313" key="15">
    <source>
        <dbReference type="EMBL" id="KAF8401244.1"/>
    </source>
</evidence>
<feature type="compositionally biased region" description="Basic and acidic residues" evidence="13">
    <location>
        <begin position="193"/>
        <end position="203"/>
    </location>
</feature>
<evidence type="ECO:0000256" key="5">
    <source>
        <dbReference type="ARBA" id="ARBA00022801"/>
    </source>
</evidence>
<dbReference type="InterPro" id="IPR007308">
    <property type="entry name" value="Rtr1/RPAP2_dom"/>
</dbReference>
<evidence type="ECO:0000313" key="16">
    <source>
        <dbReference type="Proteomes" id="UP000655225"/>
    </source>
</evidence>
<reference evidence="15 16" key="1">
    <citation type="submission" date="2020-04" db="EMBL/GenBank/DDBJ databases">
        <title>Plant Genome Project.</title>
        <authorList>
            <person name="Zhang R.-G."/>
        </authorList>
    </citation>
    <scope>NUCLEOTIDE SEQUENCE [LARGE SCALE GENOMIC DNA]</scope>
    <source>
        <strain evidence="15">YNK0</strain>
        <tissue evidence="15">Leaf</tissue>
    </source>
</reference>
<evidence type="ECO:0000259" key="14">
    <source>
        <dbReference type="PROSITE" id="PS51479"/>
    </source>
</evidence>
<dbReference type="PANTHER" id="PTHR14732">
    <property type="entry name" value="RNA POLYMERASE II SUBUNIT B1 CTD PHOSPHATASE RPAP2-RELATED"/>
    <property type="match status" value="1"/>
</dbReference>
<dbReference type="Pfam" id="PF04181">
    <property type="entry name" value="RPAP2_Rtr1"/>
    <property type="match status" value="1"/>
</dbReference>
<dbReference type="InterPro" id="IPR038534">
    <property type="entry name" value="Rtr1/RPAP2_sf"/>
</dbReference>
<comment type="subcellular location">
    <subcellularLocation>
        <location evidence="1 12">Nucleus</location>
    </subcellularLocation>
</comment>
<evidence type="ECO:0000256" key="2">
    <source>
        <dbReference type="ARBA" id="ARBA00005676"/>
    </source>
</evidence>
<feature type="region of interest" description="Disordered" evidence="13">
    <location>
        <begin position="291"/>
        <end position="317"/>
    </location>
</feature>
<comment type="function">
    <text evidence="12">Putative RNA polymerase II subunit B1 C-terminal domain (CTD) phosphatase involved in RNA polymerase II transcription regulation.</text>
</comment>